<feature type="transmembrane region" description="Helical" evidence="14">
    <location>
        <begin position="6"/>
        <end position="33"/>
    </location>
</feature>
<dbReference type="SUPFAM" id="SSF53448">
    <property type="entry name" value="Nucleotide-diphospho-sugar transferases"/>
    <property type="match status" value="1"/>
</dbReference>
<keyword evidence="8" id="KW-0256">Endoplasmic reticulum</keyword>
<keyword evidence="10 14" id="KW-1133">Transmembrane helix</keyword>
<name>A0AAV7XF65_9NEOP</name>
<evidence type="ECO:0000256" key="11">
    <source>
        <dbReference type="ARBA" id="ARBA00023136"/>
    </source>
</evidence>
<evidence type="ECO:0000256" key="3">
    <source>
        <dbReference type="ARBA" id="ARBA00006739"/>
    </source>
</evidence>
<evidence type="ECO:0000256" key="13">
    <source>
        <dbReference type="ARBA" id="ARBA00070518"/>
    </source>
</evidence>
<dbReference type="EMBL" id="JAPTSV010000009">
    <property type="protein sequence ID" value="KAJ1524309.1"/>
    <property type="molecule type" value="Genomic_DNA"/>
</dbReference>
<gene>
    <name evidence="16" type="ORF">ONE63_010819</name>
</gene>
<dbReference type="InterPro" id="IPR035518">
    <property type="entry name" value="DPG_synthase"/>
</dbReference>
<evidence type="ECO:0000259" key="15">
    <source>
        <dbReference type="Pfam" id="PF00535"/>
    </source>
</evidence>
<dbReference type="Proteomes" id="UP001075354">
    <property type="component" value="Chromosome 9"/>
</dbReference>
<comment type="subcellular location">
    <subcellularLocation>
        <location evidence="1">Endoplasmic reticulum membrane</location>
        <topology evidence="1">Single-pass membrane protein</topology>
    </subcellularLocation>
</comment>
<dbReference type="PANTHER" id="PTHR10859">
    <property type="entry name" value="GLYCOSYL TRANSFERASE"/>
    <property type="match status" value="1"/>
</dbReference>
<dbReference type="GO" id="GO:0004581">
    <property type="term" value="F:dolichyl-phosphate beta-glucosyltransferase activity"/>
    <property type="evidence" value="ECO:0007669"/>
    <property type="project" value="UniProtKB-EC"/>
</dbReference>
<accession>A0AAV7XF65</accession>
<evidence type="ECO:0000256" key="9">
    <source>
        <dbReference type="ARBA" id="ARBA00022968"/>
    </source>
</evidence>
<dbReference type="Gene3D" id="3.90.550.10">
    <property type="entry name" value="Spore Coat Polysaccharide Biosynthesis Protein SpsA, Chain A"/>
    <property type="match status" value="1"/>
</dbReference>
<dbReference type="FunFam" id="3.90.550.10:FF:000068">
    <property type="entry name" value="ALG5, dolichyl-phosphate beta-glucosyltransferase"/>
    <property type="match status" value="1"/>
</dbReference>
<dbReference type="GO" id="GO:0006487">
    <property type="term" value="P:protein N-linked glycosylation"/>
    <property type="evidence" value="ECO:0007669"/>
    <property type="project" value="TreeGrafter"/>
</dbReference>
<evidence type="ECO:0000313" key="17">
    <source>
        <dbReference type="Proteomes" id="UP001075354"/>
    </source>
</evidence>
<evidence type="ECO:0000256" key="2">
    <source>
        <dbReference type="ARBA" id="ARBA00004922"/>
    </source>
</evidence>
<dbReference type="Pfam" id="PF00535">
    <property type="entry name" value="Glycos_transf_2"/>
    <property type="match status" value="1"/>
</dbReference>
<dbReference type="InterPro" id="IPR001173">
    <property type="entry name" value="Glyco_trans_2-like"/>
</dbReference>
<comment type="catalytic activity">
    <reaction evidence="12">
        <text>a di-trans,poly-cis-dolichyl phosphate + UDP-alpha-D-glucose = a di-trans,poly-cis-dolichyl beta-D-glucosyl phosphate + UDP</text>
        <dbReference type="Rhea" id="RHEA:15401"/>
        <dbReference type="Rhea" id="RHEA-COMP:19498"/>
        <dbReference type="Rhea" id="RHEA-COMP:19502"/>
        <dbReference type="ChEBI" id="CHEBI:57525"/>
        <dbReference type="ChEBI" id="CHEBI:57683"/>
        <dbReference type="ChEBI" id="CHEBI:58223"/>
        <dbReference type="ChEBI" id="CHEBI:58885"/>
        <dbReference type="EC" id="2.4.1.117"/>
    </reaction>
    <physiologicalReaction direction="left-to-right" evidence="12">
        <dbReference type="Rhea" id="RHEA:15402"/>
    </physiologicalReaction>
</comment>
<evidence type="ECO:0000256" key="8">
    <source>
        <dbReference type="ARBA" id="ARBA00022824"/>
    </source>
</evidence>
<dbReference type="GO" id="GO:0005789">
    <property type="term" value="C:endoplasmic reticulum membrane"/>
    <property type="evidence" value="ECO:0007669"/>
    <property type="project" value="UniProtKB-SubCell"/>
</dbReference>
<keyword evidence="9" id="KW-0735">Signal-anchor</keyword>
<keyword evidence="17" id="KW-1185">Reference proteome</keyword>
<dbReference type="EC" id="2.4.1.117" evidence="4"/>
<dbReference type="InterPro" id="IPR029044">
    <property type="entry name" value="Nucleotide-diphossugar_trans"/>
</dbReference>
<keyword evidence="7 14" id="KW-0812">Transmembrane</keyword>
<evidence type="ECO:0000256" key="12">
    <source>
        <dbReference type="ARBA" id="ARBA00045097"/>
    </source>
</evidence>
<evidence type="ECO:0000256" key="1">
    <source>
        <dbReference type="ARBA" id="ARBA00004389"/>
    </source>
</evidence>
<comment type="pathway">
    <text evidence="2">Protein modification; protein glycosylation.</text>
</comment>
<sequence>MLLFGFNLLHLFCILLLIAIGIVIVLCIVLHCITKPYPEIYRSDAEKYFKTMNGREPFPSLNDKPSINLSVVVPAYEEEKRLPPMLDECIDFLEKRKKENKNFLYEVIVVSDGSKDNTVKVASSYTTKYGSDTVRVLDLQPNRGKGGAVRLGMQSARGAVLLFADADGATKFSDLTKLEDALQQILKVDYLTSLEKAAEKDAIVCGSRAHLEDEAVATRSFFRTILMYGFHMLVWVLTVRGIKDTQCGFKLLTRSAANTCFRSLHVERWAFDVELLYIAQKLSIPITEIAVNWTEIEGSKVVPVWSWLQMGRDLVLIWLSLPYRPPSDSNPVSSPWHVHLVPDESYKHLLPADSDFEDPQCVLHRAYQPHMPDLELVKQELSRQGQSIYQFDFCKVGDFESKKTRNAKIVPLPSNWTTPLSTQRCSYREPNSIMKLSAGPPRFTYKDNLVPNDTERKILRVATGESDYMANIGSLGDFILREELHGERRRRGMSPWEVRRRLALLEKGVILED</sequence>
<feature type="transmembrane region" description="Helical" evidence="14">
    <location>
        <begin position="225"/>
        <end position="242"/>
    </location>
</feature>
<evidence type="ECO:0000256" key="14">
    <source>
        <dbReference type="SAM" id="Phobius"/>
    </source>
</evidence>
<comment type="similarity">
    <text evidence="3">Belongs to the glycosyltransferase 2 family.</text>
</comment>
<evidence type="ECO:0000256" key="4">
    <source>
        <dbReference type="ARBA" id="ARBA00012583"/>
    </source>
</evidence>
<evidence type="ECO:0000256" key="7">
    <source>
        <dbReference type="ARBA" id="ARBA00022692"/>
    </source>
</evidence>
<evidence type="ECO:0000256" key="5">
    <source>
        <dbReference type="ARBA" id="ARBA00022676"/>
    </source>
</evidence>
<evidence type="ECO:0000256" key="6">
    <source>
        <dbReference type="ARBA" id="ARBA00022679"/>
    </source>
</evidence>
<dbReference type="CDD" id="cd04188">
    <property type="entry name" value="DPG_synthase"/>
    <property type="match status" value="1"/>
</dbReference>
<evidence type="ECO:0000256" key="10">
    <source>
        <dbReference type="ARBA" id="ARBA00022989"/>
    </source>
</evidence>
<feature type="domain" description="Glycosyltransferase 2-like" evidence="15">
    <location>
        <begin position="70"/>
        <end position="185"/>
    </location>
</feature>
<keyword evidence="5" id="KW-0328">Glycosyltransferase</keyword>
<keyword evidence="6" id="KW-0808">Transferase</keyword>
<dbReference type="AlphaFoldDB" id="A0AAV7XF65"/>
<comment type="caution">
    <text evidence="16">The sequence shown here is derived from an EMBL/GenBank/DDBJ whole genome shotgun (WGS) entry which is preliminary data.</text>
</comment>
<keyword evidence="11 14" id="KW-0472">Membrane</keyword>
<organism evidence="16 17">
    <name type="scientific">Megalurothrips usitatus</name>
    <name type="common">bean blossom thrips</name>
    <dbReference type="NCBI Taxonomy" id="439358"/>
    <lineage>
        <taxon>Eukaryota</taxon>
        <taxon>Metazoa</taxon>
        <taxon>Ecdysozoa</taxon>
        <taxon>Arthropoda</taxon>
        <taxon>Hexapoda</taxon>
        <taxon>Insecta</taxon>
        <taxon>Pterygota</taxon>
        <taxon>Neoptera</taxon>
        <taxon>Paraneoptera</taxon>
        <taxon>Thysanoptera</taxon>
        <taxon>Terebrantia</taxon>
        <taxon>Thripoidea</taxon>
        <taxon>Thripidae</taxon>
        <taxon>Megalurothrips</taxon>
    </lineage>
</organism>
<proteinExistence type="inferred from homology"/>
<evidence type="ECO:0000313" key="16">
    <source>
        <dbReference type="EMBL" id="KAJ1524309.1"/>
    </source>
</evidence>
<protein>
    <recommendedName>
        <fullName evidence="13">Dolichyl-phosphate beta-glucosyltransferase</fullName>
        <ecNumber evidence="4">2.4.1.117</ecNumber>
    </recommendedName>
</protein>
<dbReference type="PANTHER" id="PTHR10859:SF91">
    <property type="entry name" value="DOLICHYL-PHOSPHATE BETA-GLUCOSYLTRANSFERASE"/>
    <property type="match status" value="1"/>
</dbReference>
<reference evidence="16" key="1">
    <citation type="submission" date="2022-12" db="EMBL/GenBank/DDBJ databases">
        <title>Chromosome-level genome assembly of the bean flower thrips Megalurothrips usitatus.</title>
        <authorList>
            <person name="Ma L."/>
            <person name="Liu Q."/>
            <person name="Li H."/>
            <person name="Cai W."/>
        </authorList>
    </citation>
    <scope>NUCLEOTIDE SEQUENCE</scope>
    <source>
        <strain evidence="16">Cailab_2022a</strain>
    </source>
</reference>